<dbReference type="Gene3D" id="3.40.50.80">
    <property type="entry name" value="Nucleotide-binding domain of ferredoxin-NADP reductase (FNR) module"/>
    <property type="match status" value="1"/>
</dbReference>
<dbReference type="Proteomes" id="UP000252187">
    <property type="component" value="Unassembled WGS sequence"/>
</dbReference>
<protein>
    <submittedName>
        <fullName evidence="10">Oxidoreductase</fullName>
    </submittedName>
</protein>
<dbReference type="PROSITE" id="PS00197">
    <property type="entry name" value="2FE2S_FER_1"/>
    <property type="match status" value="1"/>
</dbReference>
<evidence type="ECO:0000256" key="4">
    <source>
        <dbReference type="ARBA" id="ARBA00022723"/>
    </source>
</evidence>
<dbReference type="GO" id="GO:0046872">
    <property type="term" value="F:metal ion binding"/>
    <property type="evidence" value="ECO:0007669"/>
    <property type="project" value="UniProtKB-KW"/>
</dbReference>
<dbReference type="PANTHER" id="PTHR47354">
    <property type="entry name" value="NADH OXIDOREDUCTASE HCR"/>
    <property type="match status" value="1"/>
</dbReference>
<keyword evidence="7" id="KW-0411">Iron-sulfur</keyword>
<dbReference type="InterPro" id="IPR006058">
    <property type="entry name" value="2Fe2S_fd_BS"/>
</dbReference>
<gene>
    <name evidence="10" type="ORF">DQ226_05940</name>
</gene>
<keyword evidence="2" id="KW-0285">Flavoprotein</keyword>
<dbReference type="SUPFAM" id="SSF54292">
    <property type="entry name" value="2Fe-2S ferredoxin-like"/>
    <property type="match status" value="1"/>
</dbReference>
<dbReference type="InterPro" id="IPR012675">
    <property type="entry name" value="Beta-grasp_dom_sf"/>
</dbReference>
<evidence type="ECO:0000256" key="6">
    <source>
        <dbReference type="ARBA" id="ARBA00023004"/>
    </source>
</evidence>
<evidence type="ECO:0000259" key="9">
    <source>
        <dbReference type="PROSITE" id="PS51384"/>
    </source>
</evidence>
<evidence type="ECO:0000313" key="11">
    <source>
        <dbReference type="Proteomes" id="UP000252187"/>
    </source>
</evidence>
<dbReference type="PANTHER" id="PTHR47354:SF1">
    <property type="entry name" value="CARNITINE MONOOXYGENASE REDUCTASE SUBUNIT"/>
    <property type="match status" value="1"/>
</dbReference>
<dbReference type="PROSITE" id="PS51384">
    <property type="entry name" value="FAD_FR"/>
    <property type="match status" value="1"/>
</dbReference>
<evidence type="ECO:0000256" key="3">
    <source>
        <dbReference type="ARBA" id="ARBA00022714"/>
    </source>
</evidence>
<reference evidence="10 11" key="1">
    <citation type="submission" date="2018-06" db="EMBL/GenBank/DDBJ databases">
        <title>Whole genome sequencing of four bacterial strains from South Shetland trench revealing bio-synthetic gene clusters.</title>
        <authorList>
            <person name="Abdel-Mageed W.M."/>
            <person name="Lehri B."/>
            <person name="Jarmusch S.A."/>
            <person name="Miranda K."/>
            <person name="Goodfellow M."/>
            <person name="Jaspars M."/>
            <person name="Karlyshev A.V."/>
        </authorList>
    </citation>
    <scope>NUCLEOTIDE SEQUENCE [LARGE SCALE GENOMIC DNA]</scope>
    <source>
        <strain evidence="10 11">SST1</strain>
    </source>
</reference>
<dbReference type="CDD" id="cd00207">
    <property type="entry name" value="fer2"/>
    <property type="match status" value="1"/>
</dbReference>
<dbReference type="EMBL" id="QNTT01000011">
    <property type="protein sequence ID" value="RBA37882.1"/>
    <property type="molecule type" value="Genomic_DNA"/>
</dbReference>
<dbReference type="PRINTS" id="PR00409">
    <property type="entry name" value="PHDIOXRDTASE"/>
</dbReference>
<dbReference type="InterPro" id="IPR050415">
    <property type="entry name" value="MRET"/>
</dbReference>
<evidence type="ECO:0000256" key="2">
    <source>
        <dbReference type="ARBA" id="ARBA00022630"/>
    </source>
</evidence>
<comment type="cofactor">
    <cofactor evidence="1">
        <name>FAD</name>
        <dbReference type="ChEBI" id="CHEBI:57692"/>
    </cofactor>
</comment>
<evidence type="ECO:0000256" key="1">
    <source>
        <dbReference type="ARBA" id="ARBA00001974"/>
    </source>
</evidence>
<dbReference type="Gene3D" id="3.10.20.30">
    <property type="match status" value="1"/>
</dbReference>
<dbReference type="SUPFAM" id="SSF52343">
    <property type="entry name" value="Ferredoxin reductase-like, C-terminal NADP-linked domain"/>
    <property type="match status" value="1"/>
</dbReference>
<dbReference type="InterPro" id="IPR001041">
    <property type="entry name" value="2Fe-2S_ferredoxin-type"/>
</dbReference>
<dbReference type="SUPFAM" id="SSF63380">
    <property type="entry name" value="Riboflavin synthase domain-like"/>
    <property type="match status" value="1"/>
</dbReference>
<accession>A0A365PBJ4</accession>
<dbReference type="Pfam" id="PF00111">
    <property type="entry name" value="Fer2"/>
    <property type="match status" value="1"/>
</dbReference>
<dbReference type="GO" id="GO:0016491">
    <property type="term" value="F:oxidoreductase activity"/>
    <property type="evidence" value="ECO:0007669"/>
    <property type="project" value="UniProtKB-KW"/>
</dbReference>
<dbReference type="InterPro" id="IPR017927">
    <property type="entry name" value="FAD-bd_FR_type"/>
</dbReference>
<dbReference type="InterPro" id="IPR039261">
    <property type="entry name" value="FNR_nucleotide-bd"/>
</dbReference>
<dbReference type="PROSITE" id="PS51085">
    <property type="entry name" value="2FE2S_FER_2"/>
    <property type="match status" value="1"/>
</dbReference>
<dbReference type="InterPro" id="IPR017938">
    <property type="entry name" value="Riboflavin_synthase-like_b-brl"/>
</dbReference>
<dbReference type="AlphaFoldDB" id="A0A365PBJ4"/>
<keyword evidence="6" id="KW-0408">Iron</keyword>
<proteinExistence type="predicted"/>
<feature type="domain" description="2Fe-2S ferredoxin-type" evidence="8">
    <location>
        <begin position="234"/>
        <end position="321"/>
    </location>
</feature>
<keyword evidence="5" id="KW-0560">Oxidoreductase</keyword>
<evidence type="ECO:0000313" key="10">
    <source>
        <dbReference type="EMBL" id="RBA37882.1"/>
    </source>
</evidence>
<evidence type="ECO:0000259" key="8">
    <source>
        <dbReference type="PROSITE" id="PS51085"/>
    </source>
</evidence>
<keyword evidence="4" id="KW-0479">Metal-binding</keyword>
<dbReference type="CDD" id="cd06185">
    <property type="entry name" value="PDR_like"/>
    <property type="match status" value="1"/>
</dbReference>
<evidence type="ECO:0000256" key="5">
    <source>
        <dbReference type="ARBA" id="ARBA00023002"/>
    </source>
</evidence>
<dbReference type="GO" id="GO:0051537">
    <property type="term" value="F:2 iron, 2 sulfur cluster binding"/>
    <property type="evidence" value="ECO:0007669"/>
    <property type="project" value="UniProtKB-KW"/>
</dbReference>
<keyword evidence="3" id="KW-0001">2Fe-2S</keyword>
<evidence type="ECO:0000256" key="7">
    <source>
        <dbReference type="ARBA" id="ARBA00023014"/>
    </source>
</evidence>
<sequence>MSAAGVLDVVVGSLTADGGRVVLVELRPAGPGTQLPAFDAGAHIDLHLGELTRQYSLVGSGDDRSRYLIAVLRELDGRGGSAAVHALAVGDRLTISHPRNTFRLDTDAEHSVLIAGGIGITPLAAMAERLHRRGASFEMHVYSRTPESLPLRRHLKSRPWRDRTVLHYSDHGDGFRGNAQTVIPRPAPGLALYVCGPLGMIASATGCAAAMEWPKDAVHTEQFARAQSVETSGEPFTVVVSSTGRELTVGPDETIAEVLRREGVETTLACERGLCGSCLTPVLAGIPDHRDEAQSPVERESNALINVCCSRSLTPSLTLGV</sequence>
<dbReference type="InterPro" id="IPR036010">
    <property type="entry name" value="2Fe-2S_ferredoxin-like_sf"/>
</dbReference>
<feature type="domain" description="FAD-binding FR-type" evidence="9">
    <location>
        <begin position="1"/>
        <end position="105"/>
    </location>
</feature>
<organism evidence="10 11">
    <name type="scientific">Dietzia maris</name>
    <dbReference type="NCBI Taxonomy" id="37915"/>
    <lineage>
        <taxon>Bacteria</taxon>
        <taxon>Bacillati</taxon>
        <taxon>Actinomycetota</taxon>
        <taxon>Actinomycetes</taxon>
        <taxon>Mycobacteriales</taxon>
        <taxon>Dietziaceae</taxon>
        <taxon>Dietzia</taxon>
    </lineage>
</organism>
<name>A0A365PBJ4_9ACTN</name>
<comment type="caution">
    <text evidence="10">The sequence shown here is derived from an EMBL/GenBank/DDBJ whole genome shotgun (WGS) entry which is preliminary data.</text>
</comment>
<dbReference type="Gene3D" id="2.40.30.10">
    <property type="entry name" value="Translation factors"/>
    <property type="match status" value="1"/>
</dbReference>